<dbReference type="InterPro" id="IPR003754">
    <property type="entry name" value="4pyrrol_synth_uPrphyn_synth"/>
</dbReference>
<keyword evidence="1" id="KW-0627">Porphyrin biosynthesis</keyword>
<dbReference type="Gene3D" id="3.80.10.10">
    <property type="entry name" value="Ribonuclease Inhibitor"/>
    <property type="match status" value="1"/>
</dbReference>
<dbReference type="GO" id="GO:0009507">
    <property type="term" value="C:chloroplast"/>
    <property type="evidence" value="ECO:0007669"/>
    <property type="project" value="TreeGrafter"/>
</dbReference>
<comment type="catalytic activity">
    <reaction evidence="1">
        <text>hydroxymethylbilane = uroporphyrinogen III + H2O</text>
        <dbReference type="Rhea" id="RHEA:18965"/>
        <dbReference type="ChEBI" id="CHEBI:15377"/>
        <dbReference type="ChEBI" id="CHEBI:57308"/>
        <dbReference type="ChEBI" id="CHEBI:57845"/>
        <dbReference type="EC" id="4.2.1.75"/>
    </reaction>
</comment>
<protein>
    <recommendedName>
        <fullName evidence="1">Uroporphyrinogen-III synthase</fullName>
        <ecNumber evidence="1">4.2.1.75</ecNumber>
    </recommendedName>
</protein>
<comment type="similarity">
    <text evidence="1">Belongs to the uroporphyrinogen-III synthase family.</text>
</comment>
<evidence type="ECO:0000313" key="3">
    <source>
        <dbReference type="EMBL" id="CAH1412508.1"/>
    </source>
</evidence>
<dbReference type="GO" id="GO:0006782">
    <property type="term" value="P:protoporphyrinogen IX biosynthetic process"/>
    <property type="evidence" value="ECO:0007669"/>
    <property type="project" value="UniProtKB-UniRule"/>
</dbReference>
<dbReference type="InterPro" id="IPR032675">
    <property type="entry name" value="LRR_dom_sf"/>
</dbReference>
<dbReference type="EC" id="4.2.1.75" evidence="1"/>
<name>A0AAU9L9J8_9ASTR</name>
<comment type="pathway">
    <text evidence="1">Porphyrin-containing compound metabolism; protoporphyrin-IX biosynthesis; coproporphyrinogen-III from 5-aminolevulinate: step 3/4.</text>
</comment>
<gene>
    <name evidence="3" type="ORF">LVIROSA_LOCUS520</name>
</gene>
<dbReference type="EMBL" id="CAKMRJ010000001">
    <property type="protein sequence ID" value="CAH1412508.1"/>
    <property type="molecule type" value="Genomic_DNA"/>
</dbReference>
<dbReference type="GO" id="GO:0004852">
    <property type="term" value="F:uroporphyrinogen-III synthase activity"/>
    <property type="evidence" value="ECO:0007669"/>
    <property type="project" value="UniProtKB-UniRule"/>
</dbReference>
<accession>A0AAU9L9J8</accession>
<dbReference type="SUPFAM" id="SSF52058">
    <property type="entry name" value="L domain-like"/>
    <property type="match status" value="1"/>
</dbReference>
<dbReference type="PANTHER" id="PTHR38042:SF5">
    <property type="entry name" value="UROPORPHYRINOGEN-III SYNTHASE"/>
    <property type="match status" value="1"/>
</dbReference>
<dbReference type="Gene3D" id="3.40.50.10090">
    <property type="match status" value="1"/>
</dbReference>
<dbReference type="GO" id="GO:0006780">
    <property type="term" value="P:uroporphyrinogen III biosynthetic process"/>
    <property type="evidence" value="ECO:0007669"/>
    <property type="project" value="UniProtKB-UniRule"/>
</dbReference>
<keyword evidence="4" id="KW-1185">Reference proteome</keyword>
<sequence length="224" mass="24480">MSQPEQRRESSLKYQTRCVQCYPNGTGYALSSVEEEGLSKRGFHITRLNTYTTEPVQHVDQTILQQTLSASVVAVASPSAVGAWVDLLPEPQAWEGYVACIGETTASAARKLGLTNLNLNGNLSNLSCMVGPIPVSIEKAPGRDRLKNAKHFHLADNQLSGDIRSELFRSDMTLIHVRLDSNSLDGIVPQNITNLKSVSKLYLPNNKLSGPVPNLIGMVSLFYV</sequence>
<evidence type="ECO:0000259" key="2">
    <source>
        <dbReference type="Pfam" id="PF02602"/>
    </source>
</evidence>
<keyword evidence="1" id="KW-0456">Lyase</keyword>
<reference evidence="3 4" key="1">
    <citation type="submission" date="2022-01" db="EMBL/GenBank/DDBJ databases">
        <authorList>
            <person name="Xiong W."/>
            <person name="Schranz E."/>
        </authorList>
    </citation>
    <scope>NUCLEOTIDE SEQUENCE [LARGE SCALE GENOMIC DNA]</scope>
</reference>
<dbReference type="AlphaFoldDB" id="A0AAU9L9J8"/>
<dbReference type="SUPFAM" id="SSF69618">
    <property type="entry name" value="HemD-like"/>
    <property type="match status" value="1"/>
</dbReference>
<dbReference type="PANTHER" id="PTHR38042">
    <property type="entry name" value="UROPORPHYRINOGEN-III SYNTHASE, CHLOROPLASTIC"/>
    <property type="match status" value="1"/>
</dbReference>
<organism evidence="3 4">
    <name type="scientific">Lactuca virosa</name>
    <dbReference type="NCBI Taxonomy" id="75947"/>
    <lineage>
        <taxon>Eukaryota</taxon>
        <taxon>Viridiplantae</taxon>
        <taxon>Streptophyta</taxon>
        <taxon>Embryophyta</taxon>
        <taxon>Tracheophyta</taxon>
        <taxon>Spermatophyta</taxon>
        <taxon>Magnoliopsida</taxon>
        <taxon>eudicotyledons</taxon>
        <taxon>Gunneridae</taxon>
        <taxon>Pentapetalae</taxon>
        <taxon>asterids</taxon>
        <taxon>campanulids</taxon>
        <taxon>Asterales</taxon>
        <taxon>Asteraceae</taxon>
        <taxon>Cichorioideae</taxon>
        <taxon>Cichorieae</taxon>
        <taxon>Lactucinae</taxon>
        <taxon>Lactuca</taxon>
    </lineage>
</organism>
<comment type="function">
    <text evidence="1">Catalyzes cyclization of the linear tetrapyrrole, hydroxymethylbilane, to the macrocyclic uroporphyrinogen III.</text>
</comment>
<evidence type="ECO:0000256" key="1">
    <source>
        <dbReference type="RuleBase" id="RU366031"/>
    </source>
</evidence>
<evidence type="ECO:0000313" key="4">
    <source>
        <dbReference type="Proteomes" id="UP001157418"/>
    </source>
</evidence>
<dbReference type="InterPro" id="IPR036108">
    <property type="entry name" value="4pyrrol_syn_uPrphyn_synt_sf"/>
</dbReference>
<dbReference type="InterPro" id="IPR039793">
    <property type="entry name" value="UROS/Hem4"/>
</dbReference>
<feature type="domain" description="Tetrapyrrole biosynthesis uroporphyrinogen III synthase" evidence="2">
    <location>
        <begin position="35"/>
        <end position="116"/>
    </location>
</feature>
<proteinExistence type="inferred from homology"/>
<comment type="caution">
    <text evidence="3">The sequence shown here is derived from an EMBL/GenBank/DDBJ whole genome shotgun (WGS) entry which is preliminary data.</text>
</comment>
<dbReference type="Proteomes" id="UP001157418">
    <property type="component" value="Unassembled WGS sequence"/>
</dbReference>
<dbReference type="Pfam" id="PF02602">
    <property type="entry name" value="HEM4"/>
    <property type="match status" value="1"/>
</dbReference>